<dbReference type="OrthoDB" id="191139at2759"/>
<comment type="similarity">
    <text evidence="1">Belongs to the short-chain dehydrogenases/reductases (SDR) family.</text>
</comment>
<evidence type="ECO:0000313" key="4">
    <source>
        <dbReference type="EMBL" id="QIW98280.1"/>
    </source>
</evidence>
<dbReference type="InterPro" id="IPR036291">
    <property type="entry name" value="NAD(P)-bd_dom_sf"/>
</dbReference>
<protein>
    <submittedName>
        <fullName evidence="4">Uncharacterized protein</fullName>
    </submittedName>
</protein>
<dbReference type="Gene3D" id="3.40.50.720">
    <property type="entry name" value="NAD(P)-binding Rossmann-like Domain"/>
    <property type="match status" value="1"/>
</dbReference>
<dbReference type="PANTHER" id="PTHR24320:SF272">
    <property type="entry name" value="NAD(P)-BINDING ROSSMANN-FOLD SUPERFAMILY PROTEIN"/>
    <property type="match status" value="1"/>
</dbReference>
<dbReference type="InterPro" id="IPR002347">
    <property type="entry name" value="SDR_fam"/>
</dbReference>
<dbReference type="SUPFAM" id="SSF51735">
    <property type="entry name" value="NAD(P)-binding Rossmann-fold domains"/>
    <property type="match status" value="1"/>
</dbReference>
<gene>
    <name evidence="4" type="ORF">AMS68_003798</name>
</gene>
<accession>A0A6H0XUD7</accession>
<name>A0A6H0XUD7_9PEZI</name>
<feature type="compositionally biased region" description="Basic and acidic residues" evidence="3">
    <location>
        <begin position="14"/>
        <end position="26"/>
    </location>
</feature>
<reference evidence="4 5" key="1">
    <citation type="journal article" date="2016" name="Sci. Rep.">
        <title>Peltaster fructicola genome reveals evolution from an invasive phytopathogen to an ectophytic parasite.</title>
        <authorList>
            <person name="Xu C."/>
            <person name="Chen H."/>
            <person name="Gleason M.L."/>
            <person name="Xu J.R."/>
            <person name="Liu H."/>
            <person name="Zhang R."/>
            <person name="Sun G."/>
        </authorList>
    </citation>
    <scope>NUCLEOTIDE SEQUENCE [LARGE SCALE GENOMIC DNA]</scope>
    <source>
        <strain evidence="4 5">LNHT1506</strain>
    </source>
</reference>
<dbReference type="PANTHER" id="PTHR24320">
    <property type="entry name" value="RETINOL DEHYDROGENASE"/>
    <property type="match status" value="1"/>
</dbReference>
<dbReference type="PRINTS" id="PR00081">
    <property type="entry name" value="GDHRDH"/>
</dbReference>
<evidence type="ECO:0000256" key="1">
    <source>
        <dbReference type="ARBA" id="ARBA00006484"/>
    </source>
</evidence>
<sequence length="345" mass="37779">MPAPQTPFQPYATQHEDPSGKGDARPTARQIVRDAGPASQLNDKVILITGCSGGLGEETARALYETGAQLFLTARDMGKMETVIDDIVSKAGIKDAPRPQAIQMSLDSLKSIKHAVEDLQRQTKQLHMLIENAGVMCCPSEQTEDGFERHFGTNHLGHFYLFKLLQPLLLQTAATSMTSSRVIVVSSAGHRRTEVVMDDLDWQKREYDPLTAYCQSKTANIWMANELDRRFGSRGLHAVSVHPGMIWTDISRHMTPAQIEALGVHTAAVRKIEKSSEQGAATTVWAAVSPHFERHGGVYLGDCGECGPGNTPVAAAYAPHAYDEEKEKALWELSCKMVGLPGDDE</sequence>
<dbReference type="GO" id="GO:0016491">
    <property type="term" value="F:oxidoreductase activity"/>
    <property type="evidence" value="ECO:0007669"/>
    <property type="project" value="UniProtKB-KW"/>
</dbReference>
<proteinExistence type="inferred from homology"/>
<dbReference type="EMBL" id="CP051140">
    <property type="protein sequence ID" value="QIW98280.1"/>
    <property type="molecule type" value="Genomic_DNA"/>
</dbReference>
<evidence type="ECO:0000256" key="2">
    <source>
        <dbReference type="ARBA" id="ARBA00023002"/>
    </source>
</evidence>
<feature type="region of interest" description="Disordered" evidence="3">
    <location>
        <begin position="1"/>
        <end position="26"/>
    </location>
</feature>
<dbReference type="Pfam" id="PF00106">
    <property type="entry name" value="adh_short"/>
    <property type="match status" value="1"/>
</dbReference>
<keyword evidence="2" id="KW-0560">Oxidoreductase</keyword>
<evidence type="ECO:0000256" key="3">
    <source>
        <dbReference type="SAM" id="MobiDB-lite"/>
    </source>
</evidence>
<dbReference type="AlphaFoldDB" id="A0A6H0XUD7"/>
<dbReference type="Proteomes" id="UP000503462">
    <property type="component" value="Chromosome 2"/>
</dbReference>
<evidence type="ECO:0000313" key="5">
    <source>
        <dbReference type="Proteomes" id="UP000503462"/>
    </source>
</evidence>
<keyword evidence="5" id="KW-1185">Reference proteome</keyword>
<organism evidence="4 5">
    <name type="scientific">Peltaster fructicola</name>
    <dbReference type="NCBI Taxonomy" id="286661"/>
    <lineage>
        <taxon>Eukaryota</taxon>
        <taxon>Fungi</taxon>
        <taxon>Dikarya</taxon>
        <taxon>Ascomycota</taxon>
        <taxon>Pezizomycotina</taxon>
        <taxon>Dothideomycetes</taxon>
        <taxon>Dothideomycetes incertae sedis</taxon>
        <taxon>Peltaster</taxon>
    </lineage>
</organism>